<evidence type="ECO:0008006" key="4">
    <source>
        <dbReference type="Google" id="ProtNLM"/>
    </source>
</evidence>
<feature type="transmembrane region" description="Helical" evidence="1">
    <location>
        <begin position="7"/>
        <end position="26"/>
    </location>
</feature>
<evidence type="ECO:0000313" key="2">
    <source>
        <dbReference type="EMBL" id="EGZ11197.1"/>
    </source>
</evidence>
<evidence type="ECO:0000256" key="1">
    <source>
        <dbReference type="SAM" id="Phobius"/>
    </source>
</evidence>
<keyword evidence="3" id="KW-1185">Reference proteome</keyword>
<gene>
    <name evidence="2" type="ORF">PHYSODRAFT_519308</name>
</gene>
<sequence>MLQSLQILQVVLQVAVLVLVIVAVHLHSWALTFAPDGYCLRLVNGSSECQPFLHAILESSRQPDDWPSAAPDPLAVLPTRLESHDVNNEDLVATQALSCWCHTRGELTWYMQGAQNVACLVVLETVKYAMALWGFFATASLGMSAMFLPRSFRGCHAFASFTCAMLGFLVTVAWWYYSSTYIDRDYLDELALNWRHGVSYHCALVAFALATTNAQIAFDAAGPAGTQKFTRRFIRPTPTMQQVDDWDPLSCPANYLV</sequence>
<accession>G4ZZJ7</accession>
<keyword evidence="1" id="KW-1133">Transmembrane helix</keyword>
<dbReference type="InParanoid" id="G4ZZJ7"/>
<feature type="transmembrane region" description="Helical" evidence="1">
    <location>
        <begin position="130"/>
        <end position="148"/>
    </location>
</feature>
<feature type="transmembrane region" description="Helical" evidence="1">
    <location>
        <begin position="155"/>
        <end position="177"/>
    </location>
</feature>
<keyword evidence="1" id="KW-0472">Membrane</keyword>
<keyword evidence="1" id="KW-0812">Transmembrane</keyword>
<protein>
    <recommendedName>
        <fullName evidence="4">Transmembrane protein</fullName>
    </recommendedName>
</protein>
<feature type="transmembrane region" description="Helical" evidence="1">
    <location>
        <begin position="197"/>
        <end position="218"/>
    </location>
</feature>
<dbReference type="Proteomes" id="UP000002640">
    <property type="component" value="Unassembled WGS sequence"/>
</dbReference>
<proteinExistence type="predicted"/>
<evidence type="ECO:0000313" key="3">
    <source>
        <dbReference type="Proteomes" id="UP000002640"/>
    </source>
</evidence>
<organism evidence="2 3">
    <name type="scientific">Phytophthora sojae (strain P6497)</name>
    <name type="common">Soybean stem and root rot agent</name>
    <name type="synonym">Phytophthora megasperma f. sp. glycines</name>
    <dbReference type="NCBI Taxonomy" id="1094619"/>
    <lineage>
        <taxon>Eukaryota</taxon>
        <taxon>Sar</taxon>
        <taxon>Stramenopiles</taxon>
        <taxon>Oomycota</taxon>
        <taxon>Peronosporomycetes</taxon>
        <taxon>Peronosporales</taxon>
        <taxon>Peronosporaceae</taxon>
        <taxon>Phytophthora</taxon>
    </lineage>
</organism>
<dbReference type="KEGG" id="psoj:PHYSODRAFT_519308"/>
<dbReference type="GeneID" id="20660162"/>
<dbReference type="AlphaFoldDB" id="G4ZZJ7"/>
<name>G4ZZJ7_PHYSP</name>
<dbReference type="EMBL" id="JH159158">
    <property type="protein sequence ID" value="EGZ11197.1"/>
    <property type="molecule type" value="Genomic_DNA"/>
</dbReference>
<dbReference type="OMA" id="CHTRGEL"/>
<dbReference type="RefSeq" id="XP_009533942.1">
    <property type="nucleotide sequence ID" value="XM_009535647.1"/>
</dbReference>
<reference evidence="2 3" key="1">
    <citation type="journal article" date="2006" name="Science">
        <title>Phytophthora genome sequences uncover evolutionary origins and mechanisms of pathogenesis.</title>
        <authorList>
            <person name="Tyler B.M."/>
            <person name="Tripathy S."/>
            <person name="Zhang X."/>
            <person name="Dehal P."/>
            <person name="Jiang R.H."/>
            <person name="Aerts A."/>
            <person name="Arredondo F.D."/>
            <person name="Baxter L."/>
            <person name="Bensasson D."/>
            <person name="Beynon J.L."/>
            <person name="Chapman J."/>
            <person name="Damasceno C.M."/>
            <person name="Dorrance A.E."/>
            <person name="Dou D."/>
            <person name="Dickerman A.W."/>
            <person name="Dubchak I.L."/>
            <person name="Garbelotto M."/>
            <person name="Gijzen M."/>
            <person name="Gordon S.G."/>
            <person name="Govers F."/>
            <person name="Grunwald N.J."/>
            <person name="Huang W."/>
            <person name="Ivors K.L."/>
            <person name="Jones R.W."/>
            <person name="Kamoun S."/>
            <person name="Krampis K."/>
            <person name="Lamour K.H."/>
            <person name="Lee M.K."/>
            <person name="McDonald W.H."/>
            <person name="Medina M."/>
            <person name="Meijer H.J."/>
            <person name="Nordberg E.K."/>
            <person name="Maclean D.J."/>
            <person name="Ospina-Giraldo M.D."/>
            <person name="Morris P.F."/>
            <person name="Phuntumart V."/>
            <person name="Putnam N.H."/>
            <person name="Rash S."/>
            <person name="Rose J.K."/>
            <person name="Sakihama Y."/>
            <person name="Salamov A.A."/>
            <person name="Savidor A."/>
            <person name="Scheuring C.F."/>
            <person name="Smith B.M."/>
            <person name="Sobral B.W."/>
            <person name="Terry A."/>
            <person name="Torto-Alalibo T.A."/>
            <person name="Win J."/>
            <person name="Xu Z."/>
            <person name="Zhang H."/>
            <person name="Grigoriev I.V."/>
            <person name="Rokhsar D.S."/>
            <person name="Boore J.L."/>
        </authorList>
    </citation>
    <scope>NUCLEOTIDE SEQUENCE [LARGE SCALE GENOMIC DNA]</scope>
    <source>
        <strain evidence="2 3">P6497</strain>
    </source>
</reference>